<protein>
    <submittedName>
        <fullName evidence="10">TolC family protein</fullName>
    </submittedName>
</protein>
<sequence length="487" mass="54564">MKRQTILNKPNSTSIRSNSSETGKTGLIQWVIILLIAIVVTALSSQPSLAQQQDLFQILEQSKHNYPLIKAKQAEVHSAERKVQSAKSEYLPNLTVQDQYTYGTSNSVTGAYFPNEGTALSPSGGIRPDNIYQATFGSFTSALMEWKVINFGKVAANVQTARNERNKTQADYENELFQHQVRVADAYLLTLISQKLVDIQRNNVERTRTVKGVVEAGVVSGMRPGVDSSLANAEYTKAQLLLLESERNEKAQRLRLSELTGILQDSIQVDSMAFYTQLPAQLLSVQANENNPVLRLYNSQIRVSEARSVAIRRSFLPSVSLIAAGWARGSGISNQDDSYHTDMASGFKYQVYNYMFGISTRWNLTSFFRIHNDFRSEQFQAQRYKELYNQQSLAISRQLKEAQMQVQLSLEQARLAPVQLEAARAAYNQSRSRYQSGLADLPTFIQSFFALNRAEVDRIVANSSAWRSVLLQAAAAGDLSLFLNQVK</sequence>
<proteinExistence type="inferred from homology"/>
<dbReference type="EMBL" id="CP048222">
    <property type="protein sequence ID" value="QHT72238.1"/>
    <property type="molecule type" value="Genomic_DNA"/>
</dbReference>
<feature type="region of interest" description="Disordered" evidence="8">
    <location>
        <begin position="1"/>
        <end position="21"/>
    </location>
</feature>
<keyword evidence="3" id="KW-0813">Transport</keyword>
<name>A0A6C0GVG1_9BACT</name>
<evidence type="ECO:0000256" key="9">
    <source>
        <dbReference type="SAM" id="Phobius"/>
    </source>
</evidence>
<dbReference type="Pfam" id="PF02321">
    <property type="entry name" value="OEP"/>
    <property type="match status" value="2"/>
</dbReference>
<dbReference type="PANTHER" id="PTHR30026">
    <property type="entry name" value="OUTER MEMBRANE PROTEIN TOLC"/>
    <property type="match status" value="1"/>
</dbReference>
<feature type="transmembrane region" description="Helical" evidence="9">
    <location>
        <begin position="26"/>
        <end position="44"/>
    </location>
</feature>
<evidence type="ECO:0000256" key="6">
    <source>
        <dbReference type="ARBA" id="ARBA00023136"/>
    </source>
</evidence>
<dbReference type="GO" id="GO:0015288">
    <property type="term" value="F:porin activity"/>
    <property type="evidence" value="ECO:0007669"/>
    <property type="project" value="TreeGrafter"/>
</dbReference>
<organism evidence="10 11">
    <name type="scientific">Rhodocytophaga rosea</name>
    <dbReference type="NCBI Taxonomy" id="2704465"/>
    <lineage>
        <taxon>Bacteria</taxon>
        <taxon>Pseudomonadati</taxon>
        <taxon>Bacteroidota</taxon>
        <taxon>Cytophagia</taxon>
        <taxon>Cytophagales</taxon>
        <taxon>Rhodocytophagaceae</taxon>
        <taxon>Rhodocytophaga</taxon>
    </lineage>
</organism>
<gene>
    <name evidence="10" type="ORF">GXP67_31825</name>
</gene>
<evidence type="ECO:0000256" key="2">
    <source>
        <dbReference type="ARBA" id="ARBA00007613"/>
    </source>
</evidence>
<evidence type="ECO:0000256" key="5">
    <source>
        <dbReference type="ARBA" id="ARBA00022692"/>
    </source>
</evidence>
<evidence type="ECO:0000256" key="4">
    <source>
        <dbReference type="ARBA" id="ARBA00022452"/>
    </source>
</evidence>
<evidence type="ECO:0000313" key="11">
    <source>
        <dbReference type="Proteomes" id="UP000480178"/>
    </source>
</evidence>
<keyword evidence="5 9" id="KW-0812">Transmembrane</keyword>
<keyword evidence="7" id="KW-0998">Cell outer membrane</keyword>
<keyword evidence="9" id="KW-1133">Transmembrane helix</keyword>
<dbReference type="AlphaFoldDB" id="A0A6C0GVG1"/>
<evidence type="ECO:0000256" key="7">
    <source>
        <dbReference type="ARBA" id="ARBA00023237"/>
    </source>
</evidence>
<evidence type="ECO:0000256" key="8">
    <source>
        <dbReference type="SAM" id="MobiDB-lite"/>
    </source>
</evidence>
<keyword evidence="11" id="KW-1185">Reference proteome</keyword>
<dbReference type="KEGG" id="rhoz:GXP67_31825"/>
<dbReference type="Proteomes" id="UP000480178">
    <property type="component" value="Chromosome"/>
</dbReference>
<evidence type="ECO:0000256" key="1">
    <source>
        <dbReference type="ARBA" id="ARBA00004442"/>
    </source>
</evidence>
<reference evidence="10 11" key="1">
    <citation type="submission" date="2020-01" db="EMBL/GenBank/DDBJ databases">
        <authorList>
            <person name="Kim M.K."/>
        </authorList>
    </citation>
    <scope>NUCLEOTIDE SEQUENCE [LARGE SCALE GENOMIC DNA]</scope>
    <source>
        <strain evidence="10 11">172606-1</strain>
    </source>
</reference>
<dbReference type="Gene3D" id="1.20.1600.10">
    <property type="entry name" value="Outer membrane efflux proteins (OEP)"/>
    <property type="match status" value="1"/>
</dbReference>
<comment type="subcellular location">
    <subcellularLocation>
        <location evidence="1">Cell outer membrane</location>
    </subcellularLocation>
</comment>
<dbReference type="GO" id="GO:1990281">
    <property type="term" value="C:efflux pump complex"/>
    <property type="evidence" value="ECO:0007669"/>
    <property type="project" value="TreeGrafter"/>
</dbReference>
<evidence type="ECO:0000313" key="10">
    <source>
        <dbReference type="EMBL" id="QHT72238.1"/>
    </source>
</evidence>
<dbReference type="PANTHER" id="PTHR30026:SF20">
    <property type="entry name" value="OUTER MEMBRANE PROTEIN TOLC"/>
    <property type="match status" value="1"/>
</dbReference>
<dbReference type="InterPro" id="IPR003423">
    <property type="entry name" value="OMP_efflux"/>
</dbReference>
<keyword evidence="4" id="KW-1134">Transmembrane beta strand</keyword>
<comment type="similarity">
    <text evidence="2">Belongs to the outer membrane factor (OMF) (TC 1.B.17) family.</text>
</comment>
<dbReference type="GO" id="GO:0015562">
    <property type="term" value="F:efflux transmembrane transporter activity"/>
    <property type="evidence" value="ECO:0007669"/>
    <property type="project" value="InterPro"/>
</dbReference>
<accession>A0A6C0GVG1</accession>
<dbReference type="GO" id="GO:0009279">
    <property type="term" value="C:cell outer membrane"/>
    <property type="evidence" value="ECO:0007669"/>
    <property type="project" value="UniProtKB-SubCell"/>
</dbReference>
<evidence type="ECO:0000256" key="3">
    <source>
        <dbReference type="ARBA" id="ARBA00022448"/>
    </source>
</evidence>
<dbReference type="SUPFAM" id="SSF56954">
    <property type="entry name" value="Outer membrane efflux proteins (OEP)"/>
    <property type="match status" value="1"/>
</dbReference>
<dbReference type="InterPro" id="IPR051906">
    <property type="entry name" value="TolC-like"/>
</dbReference>
<keyword evidence="6 9" id="KW-0472">Membrane</keyword>